<dbReference type="CDD" id="cd03230">
    <property type="entry name" value="ABC_DR_subfamily_A"/>
    <property type="match status" value="1"/>
</dbReference>
<dbReference type="PROSITE" id="PS00211">
    <property type="entry name" value="ABC_TRANSPORTER_1"/>
    <property type="match status" value="1"/>
</dbReference>
<organism evidence="5 6">
    <name type="scientific">Paenibacillus solanacearum</name>
    <dbReference type="NCBI Taxonomy" id="2048548"/>
    <lineage>
        <taxon>Bacteria</taxon>
        <taxon>Bacillati</taxon>
        <taxon>Bacillota</taxon>
        <taxon>Bacilli</taxon>
        <taxon>Bacillales</taxon>
        <taxon>Paenibacillaceae</taxon>
        <taxon>Paenibacillus</taxon>
    </lineage>
</organism>
<dbReference type="SMART" id="SM00382">
    <property type="entry name" value="AAA"/>
    <property type="match status" value="1"/>
</dbReference>
<dbReference type="Proteomes" id="UP000693672">
    <property type="component" value="Unassembled WGS sequence"/>
</dbReference>
<dbReference type="InterPro" id="IPR017871">
    <property type="entry name" value="ABC_transporter-like_CS"/>
</dbReference>
<reference evidence="5" key="1">
    <citation type="submission" date="2021-06" db="EMBL/GenBank/DDBJ databases">
        <authorList>
            <person name="Criscuolo A."/>
        </authorList>
    </citation>
    <scope>NUCLEOTIDE SEQUENCE</scope>
    <source>
        <strain evidence="5">CIP111600</strain>
    </source>
</reference>
<protein>
    <submittedName>
        <fullName evidence="5">ABC transporter ATP-binding protein NosF</fullName>
    </submittedName>
</protein>
<dbReference type="Pfam" id="PF00005">
    <property type="entry name" value="ABC_tran"/>
    <property type="match status" value="1"/>
</dbReference>
<feature type="domain" description="ABC transporter" evidence="4">
    <location>
        <begin position="2"/>
        <end position="225"/>
    </location>
</feature>
<gene>
    <name evidence="5" type="primary">nosF</name>
    <name evidence="5" type="ORF">PAESOLCIP111_04241</name>
</gene>
<keyword evidence="3 5" id="KW-0067">ATP-binding</keyword>
<keyword evidence="1" id="KW-0813">Transport</keyword>
<evidence type="ECO:0000259" key="4">
    <source>
        <dbReference type="PROSITE" id="PS50893"/>
    </source>
</evidence>
<evidence type="ECO:0000256" key="1">
    <source>
        <dbReference type="ARBA" id="ARBA00022448"/>
    </source>
</evidence>
<dbReference type="PANTHER" id="PTHR42939">
    <property type="entry name" value="ABC TRANSPORTER ATP-BINDING PROTEIN ALBC-RELATED"/>
    <property type="match status" value="1"/>
</dbReference>
<dbReference type="InterPro" id="IPR003439">
    <property type="entry name" value="ABC_transporter-like_ATP-bd"/>
</dbReference>
<dbReference type="AlphaFoldDB" id="A0A916NQT5"/>
<proteinExistence type="predicted"/>
<dbReference type="PANTHER" id="PTHR42939:SF1">
    <property type="entry name" value="ABC TRANSPORTER ATP-BINDING PROTEIN ALBC-RELATED"/>
    <property type="match status" value="1"/>
</dbReference>
<evidence type="ECO:0000256" key="3">
    <source>
        <dbReference type="ARBA" id="ARBA00022840"/>
    </source>
</evidence>
<dbReference type="PROSITE" id="PS50893">
    <property type="entry name" value="ABC_TRANSPORTER_2"/>
    <property type="match status" value="1"/>
</dbReference>
<dbReference type="GO" id="GO:0016887">
    <property type="term" value="F:ATP hydrolysis activity"/>
    <property type="evidence" value="ECO:0007669"/>
    <property type="project" value="InterPro"/>
</dbReference>
<evidence type="ECO:0000313" key="6">
    <source>
        <dbReference type="Proteomes" id="UP000693672"/>
    </source>
</evidence>
<dbReference type="InterPro" id="IPR051782">
    <property type="entry name" value="ABC_Transporter_VariousFunc"/>
</dbReference>
<dbReference type="InterPro" id="IPR003593">
    <property type="entry name" value="AAA+_ATPase"/>
</dbReference>
<evidence type="ECO:0000313" key="5">
    <source>
        <dbReference type="EMBL" id="CAG7641522.1"/>
    </source>
</evidence>
<sequence length="225" mass="25065">MIDINGLTAGYNGKTVLDDVNLFIGERERCALVGHNGAGKSTLLHSMLGLHPVMRGTVTFRGLSHRQEGWKKHVAYLPEKFQLYPHLTGLENMRFFAAAASHEAEDAERMEQCLRKVNLWDNREKQAGSYSKGMLQRLGLGLMLYFDTDILILDEPTSGLDPEGRAVIISILRELTDKTILFASHHLDEIRAVCTHAAVLKDGKAIRLPIEPFLRQAEGGTTPCD</sequence>
<accession>A0A916NQT5</accession>
<keyword evidence="6" id="KW-1185">Reference proteome</keyword>
<dbReference type="EMBL" id="CAJVAS010000022">
    <property type="protein sequence ID" value="CAG7641522.1"/>
    <property type="molecule type" value="Genomic_DNA"/>
</dbReference>
<name>A0A916NQT5_9BACL</name>
<dbReference type="RefSeq" id="WP_218093967.1">
    <property type="nucleotide sequence ID" value="NZ_CAJVAS010000022.1"/>
</dbReference>
<evidence type="ECO:0000256" key="2">
    <source>
        <dbReference type="ARBA" id="ARBA00022741"/>
    </source>
</evidence>
<comment type="caution">
    <text evidence="5">The sequence shown here is derived from an EMBL/GenBank/DDBJ whole genome shotgun (WGS) entry which is preliminary data.</text>
</comment>
<dbReference type="GO" id="GO:0005524">
    <property type="term" value="F:ATP binding"/>
    <property type="evidence" value="ECO:0007669"/>
    <property type="project" value="UniProtKB-KW"/>
</dbReference>
<keyword evidence="2" id="KW-0547">Nucleotide-binding</keyword>